<dbReference type="RefSeq" id="XP_041296618.1">
    <property type="nucleotide sequence ID" value="XM_041441099.1"/>
</dbReference>
<dbReference type="OrthoDB" id="2691365at2759"/>
<dbReference type="AlphaFoldDB" id="A0A9P7JX86"/>
<proteinExistence type="predicted"/>
<comment type="caution">
    <text evidence="1">The sequence shown here is derived from an EMBL/GenBank/DDBJ whole genome shotgun (WGS) entry which is preliminary data.</text>
</comment>
<sequence length="67" mass="7727">MSKHAQFNDNEPSSKQLRIQEGAQTLPALCDRHVWGILRHFLTTNMTMPQMDDALASYPSDRYFAED</sequence>
<gene>
    <name evidence="1" type="ORF">F5147DRAFT_769985</name>
</gene>
<protein>
    <submittedName>
        <fullName evidence="1">Uncharacterized protein</fullName>
    </submittedName>
</protein>
<accession>A0A9P7JX86</accession>
<dbReference type="EMBL" id="JABBWM010000009">
    <property type="protein sequence ID" value="KAG2114670.1"/>
    <property type="molecule type" value="Genomic_DNA"/>
</dbReference>
<name>A0A9P7JX86_9AGAM</name>
<reference evidence="1" key="1">
    <citation type="journal article" date="2020" name="New Phytol.">
        <title>Comparative genomics reveals dynamic genome evolution in host specialist ectomycorrhizal fungi.</title>
        <authorList>
            <person name="Lofgren L.A."/>
            <person name="Nguyen N.H."/>
            <person name="Vilgalys R."/>
            <person name="Ruytinx J."/>
            <person name="Liao H.L."/>
            <person name="Branco S."/>
            <person name="Kuo A."/>
            <person name="LaButti K."/>
            <person name="Lipzen A."/>
            <person name="Andreopoulos W."/>
            <person name="Pangilinan J."/>
            <person name="Riley R."/>
            <person name="Hundley H."/>
            <person name="Na H."/>
            <person name="Barry K."/>
            <person name="Grigoriev I.V."/>
            <person name="Stajich J.E."/>
            <person name="Kennedy P.G."/>
        </authorList>
    </citation>
    <scope>NUCLEOTIDE SEQUENCE</scope>
    <source>
        <strain evidence="1">FC423</strain>
    </source>
</reference>
<organism evidence="1 2">
    <name type="scientific">Suillus discolor</name>
    <dbReference type="NCBI Taxonomy" id="1912936"/>
    <lineage>
        <taxon>Eukaryota</taxon>
        <taxon>Fungi</taxon>
        <taxon>Dikarya</taxon>
        <taxon>Basidiomycota</taxon>
        <taxon>Agaricomycotina</taxon>
        <taxon>Agaricomycetes</taxon>
        <taxon>Agaricomycetidae</taxon>
        <taxon>Boletales</taxon>
        <taxon>Suillineae</taxon>
        <taxon>Suillaceae</taxon>
        <taxon>Suillus</taxon>
    </lineage>
</organism>
<dbReference type="GeneID" id="64703358"/>
<dbReference type="Proteomes" id="UP000823399">
    <property type="component" value="Unassembled WGS sequence"/>
</dbReference>
<evidence type="ECO:0000313" key="1">
    <source>
        <dbReference type="EMBL" id="KAG2114670.1"/>
    </source>
</evidence>
<evidence type="ECO:0000313" key="2">
    <source>
        <dbReference type="Proteomes" id="UP000823399"/>
    </source>
</evidence>
<keyword evidence="2" id="KW-1185">Reference proteome</keyword>